<dbReference type="GO" id="GO:0051287">
    <property type="term" value="F:NAD binding"/>
    <property type="evidence" value="ECO:0007669"/>
    <property type="project" value="InterPro"/>
</dbReference>
<keyword evidence="11 14" id="KW-0520">NAD</keyword>
<evidence type="ECO:0000256" key="1">
    <source>
        <dbReference type="ARBA" id="ARBA00001936"/>
    </source>
</evidence>
<dbReference type="GO" id="GO:0046983">
    <property type="term" value="F:protein dimerization activity"/>
    <property type="evidence" value="ECO:0007669"/>
    <property type="project" value="InterPro"/>
</dbReference>
<evidence type="ECO:0000313" key="18">
    <source>
        <dbReference type="Proteomes" id="UP001174909"/>
    </source>
</evidence>
<keyword evidence="6" id="KW-0816">Tricarboxylic acid cycle</keyword>
<comment type="catalytic activity">
    <reaction evidence="14">
        <text>(2R,3S)-3-isopropylmalate + NAD(+) = 4-methyl-2-oxopentanoate + CO2 + NADH</text>
        <dbReference type="Rhea" id="RHEA:32271"/>
        <dbReference type="ChEBI" id="CHEBI:16526"/>
        <dbReference type="ChEBI" id="CHEBI:17865"/>
        <dbReference type="ChEBI" id="CHEBI:35121"/>
        <dbReference type="ChEBI" id="CHEBI:57540"/>
        <dbReference type="ChEBI" id="CHEBI:57945"/>
        <dbReference type="EC" id="1.1.1.85"/>
    </reaction>
</comment>
<dbReference type="Gene3D" id="3.30.360.10">
    <property type="entry name" value="Dihydrodipicolinate Reductase, domain 2"/>
    <property type="match status" value="2"/>
</dbReference>
<evidence type="ECO:0000256" key="7">
    <source>
        <dbReference type="ARBA" id="ARBA00022605"/>
    </source>
</evidence>
<keyword evidence="10" id="KW-0560">Oxidoreductase</keyword>
<dbReference type="EC" id="1.1.1.85" evidence="4 14"/>
<name>A0AA35X3K9_GEOBA</name>
<dbReference type="EMBL" id="CASHTH010003374">
    <property type="protein sequence ID" value="CAI8044108.1"/>
    <property type="molecule type" value="Genomic_DNA"/>
</dbReference>
<dbReference type="GO" id="GO:0009098">
    <property type="term" value="P:L-leucine biosynthetic process"/>
    <property type="evidence" value="ECO:0007669"/>
    <property type="project" value="UniProtKB-KW"/>
</dbReference>
<evidence type="ECO:0000256" key="2">
    <source>
        <dbReference type="ARBA" id="ARBA00007769"/>
    </source>
</evidence>
<comment type="pathway">
    <text evidence="14">Amino-acid biosynthesis; L-leucine biosynthesis; L-leucine from 3-methyl-2-oxobutanoate: step 3/4.</text>
</comment>
<feature type="domain" description="Isopropylmalate dehydrogenase-like" evidence="16">
    <location>
        <begin position="1"/>
        <end position="343"/>
    </location>
</feature>
<dbReference type="SUPFAM" id="SSF51735">
    <property type="entry name" value="NAD(P)-binding Rossmann-fold domains"/>
    <property type="match status" value="1"/>
</dbReference>
<sequence length="607" mass="65793">MAVLLQAGDIFDFTIDVEEGVVGGASIDAHGTPLTDEVLALAKSSDAVVLGAMGGPKWDGLDYSIRPERALLALRQELGLFANLRPVKLFAPLAQASTLKPEVVAGTDLLVVRELTGGIYFGQPKGVTTEPDGTERGFNTLVYTTPEIERIARVAFDAARRRRGRVTSVDKANVLESTELWRRVVTRVRDEEGYGDVELDHVLVDNCAMQLIRDPRQFDVIVTTNMFGDILSDEAAMLTGSIGMLPSASLGGKVGMYEPVHGSAPDITGQDKANPLATILTVALMLRHSFDQGAAADCIEQAVERVLEAGPPHPGHLRGEGQRGGVQGDGFPVGATGAVGEEMRKILAERLFPVDTFGCWLPSGPPASGSLSVRPQIPVEVLDDDSFEDIDIALFSRARRSVPMLVALKPLYDAAGITRIVVSTYQSVSGAGRRAMEELGKQTAALFNSQEVECEQFPHQIAFNCIPHIDSFLPDGYTKEGEMVRRPARSWTTRKFASPSPPPPRARARLLQPLRIHQRRDPTKLSAGDVRAILRRLPACCSRTTPRATTTPLATQATGRTSTYVGRIREDDSVENGINLWVVADNLRKGAALNAVQIAEILIRDYH</sequence>
<dbReference type="InterPro" id="IPR019818">
    <property type="entry name" value="IsoCit/isopropylmalate_DH_CS"/>
</dbReference>
<dbReference type="InterPro" id="IPR004429">
    <property type="entry name" value="Isopropylmalate_DH"/>
</dbReference>
<keyword evidence="8 14" id="KW-0479">Metal-binding</keyword>
<dbReference type="PANTHER" id="PTHR42979">
    <property type="entry name" value="3-ISOPROPYLMALATE DEHYDROGENASE"/>
    <property type="match status" value="1"/>
</dbReference>
<evidence type="ECO:0000256" key="14">
    <source>
        <dbReference type="RuleBase" id="RU004445"/>
    </source>
</evidence>
<proteinExistence type="inferred from homology"/>
<dbReference type="PROSITE" id="PS00470">
    <property type="entry name" value="IDH_IMDH"/>
    <property type="match status" value="1"/>
</dbReference>
<organism evidence="17 18">
    <name type="scientific">Geodia barretti</name>
    <name type="common">Barrett's horny sponge</name>
    <dbReference type="NCBI Taxonomy" id="519541"/>
    <lineage>
        <taxon>Eukaryota</taxon>
        <taxon>Metazoa</taxon>
        <taxon>Porifera</taxon>
        <taxon>Demospongiae</taxon>
        <taxon>Heteroscleromorpha</taxon>
        <taxon>Tetractinellida</taxon>
        <taxon>Astrophorina</taxon>
        <taxon>Geodiidae</taxon>
        <taxon>Geodia</taxon>
    </lineage>
</organism>
<evidence type="ECO:0000256" key="10">
    <source>
        <dbReference type="ARBA" id="ARBA00023002"/>
    </source>
</evidence>
<dbReference type="GO" id="GO:0000287">
    <property type="term" value="F:magnesium ion binding"/>
    <property type="evidence" value="ECO:0007669"/>
    <property type="project" value="InterPro"/>
</dbReference>
<dbReference type="GO" id="GO:0016620">
    <property type="term" value="F:oxidoreductase activity, acting on the aldehyde or oxo group of donors, NAD or NADP as acceptor"/>
    <property type="evidence" value="ECO:0007669"/>
    <property type="project" value="InterPro"/>
</dbReference>
<keyword evidence="18" id="KW-1185">Reference proteome</keyword>
<evidence type="ECO:0000313" key="17">
    <source>
        <dbReference type="EMBL" id="CAI8044108.1"/>
    </source>
</evidence>
<keyword evidence="5 14" id="KW-0432">Leucine biosynthesis</keyword>
<comment type="function">
    <text evidence="14">Catalyzes the oxidation of 3-carboxy-2-hydroxy-4-methylpentanoate (3-isopropylmalate) to 3-carboxy-4-methyl-2-oxopentanoate. The product decarboxylates to 4-methyl-2 oxopentanoate.</text>
</comment>
<dbReference type="InterPro" id="IPR024084">
    <property type="entry name" value="IsoPropMal-DH-like_dom"/>
</dbReference>
<keyword evidence="9" id="KW-0460">Magnesium</keyword>
<dbReference type="InterPro" id="IPR012280">
    <property type="entry name" value="Semialdhyde_DH_dimer_dom"/>
</dbReference>
<dbReference type="SMART" id="SM01329">
    <property type="entry name" value="Iso_dh"/>
    <property type="match status" value="1"/>
</dbReference>
<dbReference type="GO" id="GO:0005829">
    <property type="term" value="C:cytosol"/>
    <property type="evidence" value="ECO:0007669"/>
    <property type="project" value="TreeGrafter"/>
</dbReference>
<dbReference type="Pfam" id="PF02774">
    <property type="entry name" value="Semialdhyde_dhC"/>
    <property type="match status" value="1"/>
</dbReference>
<dbReference type="Proteomes" id="UP001174909">
    <property type="component" value="Unassembled WGS sequence"/>
</dbReference>
<feature type="region of interest" description="Disordered" evidence="15">
    <location>
        <begin position="310"/>
        <end position="329"/>
    </location>
</feature>
<evidence type="ECO:0000256" key="8">
    <source>
        <dbReference type="ARBA" id="ARBA00022723"/>
    </source>
</evidence>
<evidence type="ECO:0000256" key="6">
    <source>
        <dbReference type="ARBA" id="ARBA00022532"/>
    </source>
</evidence>
<gene>
    <name evidence="17" type="ORF">GBAR_LOCUS24488</name>
</gene>
<comment type="caution">
    <text evidence="17">The sequence shown here is derived from an EMBL/GenBank/DDBJ whole genome shotgun (WGS) entry which is preliminary data.</text>
</comment>
<evidence type="ECO:0000256" key="15">
    <source>
        <dbReference type="SAM" id="MobiDB-lite"/>
    </source>
</evidence>
<evidence type="ECO:0000256" key="13">
    <source>
        <dbReference type="ARBA" id="ARBA00023304"/>
    </source>
</evidence>
<dbReference type="GO" id="GO:0003862">
    <property type="term" value="F:3-isopropylmalate dehydrogenase activity"/>
    <property type="evidence" value="ECO:0007669"/>
    <property type="project" value="UniProtKB-EC"/>
</dbReference>
<evidence type="ECO:0000256" key="9">
    <source>
        <dbReference type="ARBA" id="ARBA00022842"/>
    </source>
</evidence>
<evidence type="ECO:0000256" key="4">
    <source>
        <dbReference type="ARBA" id="ARBA00013101"/>
    </source>
</evidence>
<keyword evidence="7" id="KW-0028">Amino-acid biosynthesis</keyword>
<evidence type="ECO:0000259" key="16">
    <source>
        <dbReference type="SMART" id="SM01329"/>
    </source>
</evidence>
<dbReference type="Pfam" id="PF00180">
    <property type="entry name" value="Iso_dh"/>
    <property type="match status" value="1"/>
</dbReference>
<keyword evidence="12" id="KW-0464">Manganese</keyword>
<accession>A0AA35X3K9</accession>
<comment type="subunit">
    <text evidence="3 14">Homodimer.</text>
</comment>
<dbReference type="SUPFAM" id="SSF53659">
    <property type="entry name" value="Isocitrate/Isopropylmalate dehydrogenase-like"/>
    <property type="match status" value="1"/>
</dbReference>
<evidence type="ECO:0000256" key="3">
    <source>
        <dbReference type="ARBA" id="ARBA00011738"/>
    </source>
</evidence>
<dbReference type="PANTHER" id="PTHR42979:SF1">
    <property type="entry name" value="3-ISOPROPYLMALATE DEHYDROGENASE"/>
    <property type="match status" value="1"/>
</dbReference>
<dbReference type="FunFam" id="3.40.718.10:FF:000006">
    <property type="entry name" value="3-isopropylmalate dehydrogenase"/>
    <property type="match status" value="1"/>
</dbReference>
<dbReference type="Gene3D" id="3.40.50.720">
    <property type="entry name" value="NAD(P)-binding Rossmann-like Domain"/>
    <property type="match status" value="1"/>
</dbReference>
<dbReference type="InterPro" id="IPR036291">
    <property type="entry name" value="NAD(P)-bd_dom_sf"/>
</dbReference>
<dbReference type="HAMAP" id="MF_01033">
    <property type="entry name" value="LeuB_type1"/>
    <property type="match status" value="1"/>
</dbReference>
<protein>
    <recommendedName>
        <fullName evidence="4 14">3-isopropylmalate dehydrogenase</fullName>
        <ecNumber evidence="4 14">1.1.1.85</ecNumber>
    </recommendedName>
</protein>
<evidence type="ECO:0000256" key="11">
    <source>
        <dbReference type="ARBA" id="ARBA00023027"/>
    </source>
</evidence>
<evidence type="ECO:0000256" key="5">
    <source>
        <dbReference type="ARBA" id="ARBA00022430"/>
    </source>
</evidence>
<evidence type="ECO:0000256" key="12">
    <source>
        <dbReference type="ARBA" id="ARBA00023211"/>
    </source>
</evidence>
<comment type="cofactor">
    <cofactor evidence="1">
        <name>Mn(2+)</name>
        <dbReference type="ChEBI" id="CHEBI:29035"/>
    </cofactor>
</comment>
<reference evidence="17" key="1">
    <citation type="submission" date="2023-03" db="EMBL/GenBank/DDBJ databases">
        <authorList>
            <person name="Steffen K."/>
            <person name="Cardenas P."/>
        </authorList>
    </citation>
    <scope>NUCLEOTIDE SEQUENCE</scope>
</reference>
<dbReference type="SUPFAM" id="SSF55347">
    <property type="entry name" value="Glyceraldehyde-3-phosphate dehydrogenase-like, C-terminal domain"/>
    <property type="match status" value="1"/>
</dbReference>
<dbReference type="GO" id="GO:0006099">
    <property type="term" value="P:tricarboxylic acid cycle"/>
    <property type="evidence" value="ECO:0007669"/>
    <property type="project" value="UniProtKB-KW"/>
</dbReference>
<dbReference type="NCBIfam" id="TIGR00169">
    <property type="entry name" value="leuB"/>
    <property type="match status" value="1"/>
</dbReference>
<comment type="cofactor">
    <cofactor evidence="14">
        <name>Mg(2+)</name>
        <dbReference type="ChEBI" id="CHEBI:18420"/>
    </cofactor>
    <cofactor evidence="14">
        <name>Mn(2+)</name>
        <dbReference type="ChEBI" id="CHEBI:29035"/>
    </cofactor>
    <text evidence="14">Binds 1 Mg(2+) or Mn(2+) ion per subunit.</text>
</comment>
<comment type="similarity">
    <text evidence="2">Belongs to the isocitrate and isopropylmalate dehydrogenases family.</text>
</comment>
<dbReference type="Gene3D" id="3.40.718.10">
    <property type="entry name" value="Isopropylmalate Dehydrogenase"/>
    <property type="match status" value="1"/>
</dbReference>
<dbReference type="AlphaFoldDB" id="A0AA35X3K9"/>
<keyword evidence="13 14" id="KW-0100">Branched-chain amino acid biosynthesis</keyword>